<keyword evidence="4" id="KW-0408">Iron</keyword>
<keyword evidence="9" id="KW-1185">Reference proteome</keyword>
<dbReference type="InterPro" id="IPR009051">
    <property type="entry name" value="Helical_ferredxn"/>
</dbReference>
<keyword evidence="3" id="KW-0560">Oxidoreductase</keyword>
<proteinExistence type="predicted"/>
<dbReference type="InterPro" id="IPR017896">
    <property type="entry name" value="4Fe4S_Fe-S-bd"/>
</dbReference>
<keyword evidence="6" id="KW-0812">Transmembrane</keyword>
<comment type="caution">
    <text evidence="8">The sequence shown here is derived from an EMBL/GenBank/DDBJ whole genome shotgun (WGS) entry which is preliminary data.</text>
</comment>
<evidence type="ECO:0000313" key="9">
    <source>
        <dbReference type="Proteomes" id="UP000661715"/>
    </source>
</evidence>
<keyword evidence="1" id="KW-0004">4Fe-4S</keyword>
<evidence type="ECO:0000256" key="5">
    <source>
        <dbReference type="ARBA" id="ARBA00023014"/>
    </source>
</evidence>
<dbReference type="PROSITE" id="PS51379">
    <property type="entry name" value="4FE4S_FER_2"/>
    <property type="match status" value="2"/>
</dbReference>
<dbReference type="Gene3D" id="1.10.1060.10">
    <property type="entry name" value="Alpha-helical ferredoxin"/>
    <property type="match status" value="1"/>
</dbReference>
<dbReference type="PROSITE" id="PS00198">
    <property type="entry name" value="4FE4S_FER_1"/>
    <property type="match status" value="2"/>
</dbReference>
<keyword evidence="5" id="KW-0411">Iron-sulfur</keyword>
<feature type="transmembrane region" description="Helical" evidence="6">
    <location>
        <begin position="154"/>
        <end position="171"/>
    </location>
</feature>
<dbReference type="PANTHER" id="PTHR43255:SF1">
    <property type="entry name" value="IRON-SULFUR-BINDING OXIDOREDUCTASE FADF-RELATED"/>
    <property type="match status" value="1"/>
</dbReference>
<dbReference type="EMBL" id="NASZ01000007">
    <property type="protein sequence ID" value="MBD0724849.1"/>
    <property type="molecule type" value="Genomic_DNA"/>
</dbReference>
<feature type="transmembrane region" description="Helical" evidence="6">
    <location>
        <begin position="104"/>
        <end position="129"/>
    </location>
</feature>
<dbReference type="InterPro" id="IPR017900">
    <property type="entry name" value="4Fe4S_Fe_S_CS"/>
</dbReference>
<dbReference type="Pfam" id="PF13187">
    <property type="entry name" value="Fer4_9"/>
    <property type="match status" value="1"/>
</dbReference>
<dbReference type="InterPro" id="IPR051460">
    <property type="entry name" value="HdrC_iron-sulfur_subunit"/>
</dbReference>
<evidence type="ECO:0000256" key="1">
    <source>
        <dbReference type="ARBA" id="ARBA00022485"/>
    </source>
</evidence>
<feature type="transmembrane region" description="Helical" evidence="6">
    <location>
        <begin position="216"/>
        <end position="234"/>
    </location>
</feature>
<dbReference type="SUPFAM" id="SSF46548">
    <property type="entry name" value="alpha-helical ferredoxin"/>
    <property type="match status" value="1"/>
</dbReference>
<evidence type="ECO:0000256" key="4">
    <source>
        <dbReference type="ARBA" id="ARBA00023004"/>
    </source>
</evidence>
<evidence type="ECO:0000256" key="6">
    <source>
        <dbReference type="SAM" id="Phobius"/>
    </source>
</evidence>
<reference evidence="8 9" key="1">
    <citation type="journal article" date="2020" name="Microbiol. Res.">
        <title>Flavobacterium pokkalii sp. nov., a novel plant growth promoting native rhizobacteria isolated from pokkali rice grown in coastal saline affected agricultural regions of southern India, Kerala.</title>
        <authorList>
            <person name="Menon R.R."/>
            <person name="Kumari S."/>
            <person name="Viver T."/>
            <person name="Rameshkumar N."/>
        </authorList>
    </citation>
    <scope>NUCLEOTIDE SEQUENCE [LARGE SCALE GENOMIC DNA]</scope>
    <source>
        <strain evidence="8 9">L1I52</strain>
    </source>
</reference>
<feature type="domain" description="4Fe-4S ferredoxin-type" evidence="7">
    <location>
        <begin position="366"/>
        <end position="398"/>
    </location>
</feature>
<dbReference type="InterPro" id="IPR036197">
    <property type="entry name" value="NarG-like_sf"/>
</dbReference>
<evidence type="ECO:0000256" key="3">
    <source>
        <dbReference type="ARBA" id="ARBA00023002"/>
    </source>
</evidence>
<gene>
    <name evidence="8" type="ORF">B6A10_06620</name>
</gene>
<dbReference type="PANTHER" id="PTHR43255">
    <property type="entry name" value="IRON-SULFUR-BINDING OXIDOREDUCTASE FADF-RELATED-RELATED"/>
    <property type="match status" value="1"/>
</dbReference>
<dbReference type="RefSeq" id="WP_188220230.1">
    <property type="nucleotide sequence ID" value="NZ_NASZ01000007.1"/>
</dbReference>
<keyword evidence="6" id="KW-1133">Transmembrane helix</keyword>
<protein>
    <submittedName>
        <fullName evidence="8">Fe-S oxidoreductase</fullName>
    </submittedName>
</protein>
<evidence type="ECO:0000256" key="2">
    <source>
        <dbReference type="ARBA" id="ARBA00022723"/>
    </source>
</evidence>
<sequence>MSYLDNILFAIVLIIGFGYFISNIKKIYRNINLGIDVNRKDNPKERWKNMVMIALGQSKMVKRPIAGILHIIVYAGFIIINIELLEIIIDGLFGTHRIFASLGVVYNFLIASFEILAILVIVSVTVFWIRRNIIRLKRFANPDLKGFPKNDANYILYFETILMFLFLFMNASDLHLQNIPGGYSHFIKAGSFPVSQFLAPLFDGVNSNAVAMLYDVFWWLHIVGILLFMNYLYFSKHLHILLAFPNTYFANLNPLGEFDNLEAVTKEVKLMMDPNADPFAAPAAAEGEAPAKFGASDIQDLNWVQLLNAYTCTECGRCTSVCPANITGKKLSPRKIMMDTRDRMEEVGRNIDANKGIFVPDNKSLLNDYISPEELWACTSCNACVEECPVNISPLSIIMDMRRYLVMEQSAAPMALNSMMTNVENNGAPWPYNQQDRLNWKNEI</sequence>
<dbReference type="SUPFAM" id="SSF103501">
    <property type="entry name" value="Respiratory nitrate reductase 1 gamma chain"/>
    <property type="match status" value="1"/>
</dbReference>
<organism evidence="8 9">
    <name type="scientific">Flavobacterium pokkalii</name>
    <dbReference type="NCBI Taxonomy" id="1940408"/>
    <lineage>
        <taxon>Bacteria</taxon>
        <taxon>Pseudomonadati</taxon>
        <taxon>Bacteroidota</taxon>
        <taxon>Flavobacteriia</taxon>
        <taxon>Flavobacteriales</taxon>
        <taxon>Flavobacteriaceae</taxon>
        <taxon>Flavobacterium</taxon>
    </lineage>
</organism>
<name>A0ABR7USC3_9FLAO</name>
<dbReference type="Proteomes" id="UP000661715">
    <property type="component" value="Unassembled WGS sequence"/>
</dbReference>
<feature type="transmembrane region" description="Helical" evidence="6">
    <location>
        <begin position="65"/>
        <end position="84"/>
    </location>
</feature>
<accession>A0ABR7USC3</accession>
<feature type="domain" description="4Fe-4S ferredoxin-type" evidence="7">
    <location>
        <begin position="303"/>
        <end position="334"/>
    </location>
</feature>
<feature type="transmembrane region" description="Helical" evidence="6">
    <location>
        <begin position="6"/>
        <end position="24"/>
    </location>
</feature>
<keyword evidence="2" id="KW-0479">Metal-binding</keyword>
<dbReference type="Gene3D" id="1.20.950.20">
    <property type="entry name" value="Transmembrane di-heme cytochromes, Chain C"/>
    <property type="match status" value="1"/>
</dbReference>
<evidence type="ECO:0000313" key="8">
    <source>
        <dbReference type="EMBL" id="MBD0724849.1"/>
    </source>
</evidence>
<keyword evidence="6" id="KW-0472">Membrane</keyword>
<evidence type="ECO:0000259" key="7">
    <source>
        <dbReference type="PROSITE" id="PS51379"/>
    </source>
</evidence>